<dbReference type="GO" id="GO:0008270">
    <property type="term" value="F:zinc ion binding"/>
    <property type="evidence" value="ECO:0007669"/>
    <property type="project" value="UniProtKB-KW"/>
</dbReference>
<dbReference type="OrthoDB" id="6495901at2759"/>
<keyword evidence="9" id="KW-1185">Reference proteome</keyword>
<dbReference type="EMBL" id="BMAW01024925">
    <property type="protein sequence ID" value="GFT90129.1"/>
    <property type="molecule type" value="Genomic_DNA"/>
</dbReference>
<comment type="cofactor">
    <cofactor evidence="1">
        <name>a divalent metal cation</name>
        <dbReference type="ChEBI" id="CHEBI:60240"/>
    </cofactor>
</comment>
<dbReference type="Pfam" id="PF05485">
    <property type="entry name" value="THAP"/>
    <property type="match status" value="1"/>
</dbReference>
<accession>A0A8X6PXY9</accession>
<dbReference type="AlphaFoldDB" id="A0A8X6PXY9"/>
<keyword evidence="4" id="KW-0862">Zinc</keyword>
<keyword evidence="2" id="KW-0479">Metal-binding</keyword>
<gene>
    <name evidence="8" type="primary">AVEN_215833_1</name>
    <name evidence="8" type="ORF">NPIL_401461</name>
</gene>
<sequence length="252" mass="28728">MVKMLRRDNFQPTPYSKICSDHFDESCFEYQPFTTRRQLKPSSIPTIFVFSKATSSRRVLDRCLPTTSSETYAASTSTEENVEMVRAEILTTMEKESSKVSVGTQTVSFSEVINLLAQKEAELKDLKVMLEEKELVPENIKDDTKMKALTNSTVSRDFNYMTSIMFAKLKLLDIFSSKSMVIKYMPLPFRFGNKDIRIIVDCTELPIQKPSSPIEQQLLFSRYKNTNTLKGMIGITPNGAISLISTVSWKHI</sequence>
<name>A0A8X6PXY9_NEPPI</name>
<dbReference type="GO" id="GO:0003677">
    <property type="term" value="F:DNA binding"/>
    <property type="evidence" value="ECO:0007669"/>
    <property type="project" value="UniProtKB-UniRule"/>
</dbReference>
<dbReference type="SUPFAM" id="SSF57716">
    <property type="entry name" value="Glucocorticoid receptor-like (DNA-binding domain)"/>
    <property type="match status" value="1"/>
</dbReference>
<keyword evidence="3 6" id="KW-0863">Zinc-finger</keyword>
<evidence type="ECO:0000256" key="3">
    <source>
        <dbReference type="ARBA" id="ARBA00022771"/>
    </source>
</evidence>
<comment type="caution">
    <text evidence="8">The sequence shown here is derived from an EMBL/GenBank/DDBJ whole genome shotgun (WGS) entry which is preliminary data.</text>
</comment>
<feature type="domain" description="THAP-type" evidence="7">
    <location>
        <begin position="1"/>
        <end position="48"/>
    </location>
</feature>
<dbReference type="PANTHER" id="PTHR23080">
    <property type="entry name" value="THAP DOMAIN PROTEIN"/>
    <property type="match status" value="1"/>
</dbReference>
<keyword evidence="5 6" id="KW-0238">DNA-binding</keyword>
<evidence type="ECO:0000313" key="9">
    <source>
        <dbReference type="Proteomes" id="UP000887013"/>
    </source>
</evidence>
<dbReference type="InterPro" id="IPR027806">
    <property type="entry name" value="HARBI1_dom"/>
</dbReference>
<protein>
    <submittedName>
        <fullName evidence="8">THAP-type domain-containing protein</fullName>
    </submittedName>
</protein>
<evidence type="ECO:0000313" key="8">
    <source>
        <dbReference type="EMBL" id="GFT90129.1"/>
    </source>
</evidence>
<proteinExistence type="predicted"/>
<evidence type="ECO:0000256" key="4">
    <source>
        <dbReference type="ARBA" id="ARBA00022833"/>
    </source>
</evidence>
<dbReference type="Proteomes" id="UP000887013">
    <property type="component" value="Unassembled WGS sequence"/>
</dbReference>
<evidence type="ECO:0000256" key="1">
    <source>
        <dbReference type="ARBA" id="ARBA00001968"/>
    </source>
</evidence>
<dbReference type="Pfam" id="PF13359">
    <property type="entry name" value="DDE_Tnp_4"/>
    <property type="match status" value="1"/>
</dbReference>
<dbReference type="PROSITE" id="PS50950">
    <property type="entry name" value="ZF_THAP"/>
    <property type="match status" value="1"/>
</dbReference>
<reference evidence="8" key="1">
    <citation type="submission" date="2020-08" db="EMBL/GenBank/DDBJ databases">
        <title>Multicomponent nature underlies the extraordinary mechanical properties of spider dragline silk.</title>
        <authorList>
            <person name="Kono N."/>
            <person name="Nakamura H."/>
            <person name="Mori M."/>
            <person name="Yoshida Y."/>
            <person name="Ohtoshi R."/>
            <person name="Malay A.D."/>
            <person name="Moran D.A.P."/>
            <person name="Tomita M."/>
            <person name="Numata K."/>
            <person name="Arakawa K."/>
        </authorList>
    </citation>
    <scope>NUCLEOTIDE SEQUENCE</scope>
</reference>
<organism evidence="8 9">
    <name type="scientific">Nephila pilipes</name>
    <name type="common">Giant wood spider</name>
    <name type="synonym">Nephila maculata</name>
    <dbReference type="NCBI Taxonomy" id="299642"/>
    <lineage>
        <taxon>Eukaryota</taxon>
        <taxon>Metazoa</taxon>
        <taxon>Ecdysozoa</taxon>
        <taxon>Arthropoda</taxon>
        <taxon>Chelicerata</taxon>
        <taxon>Arachnida</taxon>
        <taxon>Araneae</taxon>
        <taxon>Araneomorphae</taxon>
        <taxon>Entelegynae</taxon>
        <taxon>Araneoidea</taxon>
        <taxon>Nephilidae</taxon>
        <taxon>Nephila</taxon>
    </lineage>
</organism>
<evidence type="ECO:0000256" key="6">
    <source>
        <dbReference type="PROSITE-ProRule" id="PRU00309"/>
    </source>
</evidence>
<evidence type="ECO:0000259" key="7">
    <source>
        <dbReference type="PROSITE" id="PS50950"/>
    </source>
</evidence>
<dbReference type="InterPro" id="IPR006612">
    <property type="entry name" value="THAP_Znf"/>
</dbReference>
<evidence type="ECO:0000256" key="5">
    <source>
        <dbReference type="ARBA" id="ARBA00023125"/>
    </source>
</evidence>
<evidence type="ECO:0000256" key="2">
    <source>
        <dbReference type="ARBA" id="ARBA00022723"/>
    </source>
</evidence>